<feature type="chain" id="PRO_5045659662" evidence="1">
    <location>
        <begin position="30"/>
        <end position="229"/>
    </location>
</feature>
<reference evidence="2 3" key="1">
    <citation type="submission" date="2021-08" db="EMBL/GenBank/DDBJ databases">
        <title>complete genome sequencing of Deefgea sp. D25.</title>
        <authorList>
            <person name="Bae J.-W."/>
            <person name="Gim D.-H."/>
        </authorList>
    </citation>
    <scope>NUCLEOTIDE SEQUENCE [LARGE SCALE GENOMIC DNA]</scope>
    <source>
        <strain evidence="2 3">D25</strain>
    </source>
</reference>
<proteinExistence type="predicted"/>
<name>A0ABX8Z5B5_9NEIS</name>
<accession>A0ABX8Z5B5</accession>
<protein>
    <submittedName>
        <fullName evidence="2">Transglutaminase-like cysteine peptidase</fullName>
    </submittedName>
</protein>
<dbReference type="PANTHER" id="PTHR39327">
    <property type="match status" value="1"/>
</dbReference>
<evidence type="ECO:0000313" key="3">
    <source>
        <dbReference type="Proteomes" id="UP000825679"/>
    </source>
</evidence>
<organism evidence="2 3">
    <name type="scientific">Deefgea tanakiae</name>
    <dbReference type="NCBI Taxonomy" id="2865840"/>
    <lineage>
        <taxon>Bacteria</taxon>
        <taxon>Pseudomonadati</taxon>
        <taxon>Pseudomonadota</taxon>
        <taxon>Betaproteobacteria</taxon>
        <taxon>Neisseriales</taxon>
        <taxon>Chitinibacteraceae</taxon>
        <taxon>Deefgea</taxon>
    </lineage>
</organism>
<evidence type="ECO:0000256" key="1">
    <source>
        <dbReference type="SAM" id="SignalP"/>
    </source>
</evidence>
<dbReference type="Pfam" id="PF06035">
    <property type="entry name" value="Peptidase_C93"/>
    <property type="match status" value="1"/>
</dbReference>
<evidence type="ECO:0000313" key="2">
    <source>
        <dbReference type="EMBL" id="QZA77769.1"/>
    </source>
</evidence>
<gene>
    <name evidence="2" type="ORF">K4H28_16120</name>
</gene>
<dbReference type="InterPro" id="IPR010319">
    <property type="entry name" value="Transglutaminase-like_Cys_pept"/>
</dbReference>
<feature type="signal peptide" evidence="1">
    <location>
        <begin position="1"/>
        <end position="29"/>
    </location>
</feature>
<dbReference type="RefSeq" id="WP_221006149.1">
    <property type="nucleotide sequence ID" value="NZ_CP081150.1"/>
</dbReference>
<dbReference type="PANTHER" id="PTHR39327:SF1">
    <property type="entry name" value="BLR5470 PROTEIN"/>
    <property type="match status" value="1"/>
</dbReference>
<dbReference type="EMBL" id="CP081150">
    <property type="protein sequence ID" value="QZA77769.1"/>
    <property type="molecule type" value="Genomic_DNA"/>
</dbReference>
<dbReference type="Proteomes" id="UP000825679">
    <property type="component" value="Chromosome"/>
</dbReference>
<keyword evidence="3" id="KW-1185">Reference proteome</keyword>
<dbReference type="Gene3D" id="3.10.620.30">
    <property type="match status" value="1"/>
</dbReference>
<keyword evidence="1" id="KW-0732">Signal</keyword>
<sequence>MPIKPHKLRYGLAGAALSLAIVCCSVAFSAWDYDTFTRLAQQRYGASGAKTATEIQQLIVSSRNLVELEKLKRVNEYINRKFQFVDDTVLWKQVDYWATPLEMIGKSAGDCEDFAIIKYTALKDTGVSTDKLRLSYVKAKIGGPDSKISQAHMVLTYYAEPDAEPLILDNLITEIRPASRRPDLTPVFSFNHEGVFAGTGAKPSASIDRLSRWKDVLLRIQADGIDYKE</sequence>